<accession>A0ABQ3S5B3</accession>
<proteinExistence type="predicted"/>
<feature type="compositionally biased region" description="Low complexity" evidence="1">
    <location>
        <begin position="65"/>
        <end position="89"/>
    </location>
</feature>
<evidence type="ECO:0000256" key="1">
    <source>
        <dbReference type="SAM" id="MobiDB-lite"/>
    </source>
</evidence>
<comment type="caution">
    <text evidence="2">The sequence shown here is derived from an EMBL/GenBank/DDBJ whole genome shotgun (WGS) entry which is preliminary data.</text>
</comment>
<protein>
    <recommendedName>
        <fullName evidence="4">Lipoprotein</fullName>
    </recommendedName>
</protein>
<dbReference type="Proteomes" id="UP000649259">
    <property type="component" value="Unassembled WGS sequence"/>
</dbReference>
<organism evidence="2 3">
    <name type="scientific">Streptomyces asoensis</name>
    <dbReference type="NCBI Taxonomy" id="249586"/>
    <lineage>
        <taxon>Bacteria</taxon>
        <taxon>Bacillati</taxon>
        <taxon>Actinomycetota</taxon>
        <taxon>Actinomycetes</taxon>
        <taxon>Kitasatosporales</taxon>
        <taxon>Streptomycetaceae</taxon>
        <taxon>Streptomyces</taxon>
    </lineage>
</organism>
<reference evidence="3" key="1">
    <citation type="submission" date="2023-07" db="EMBL/GenBank/DDBJ databases">
        <title>Whole genome shotgun sequence of Streptomyces cacaoi subsp. asoensis NBRC 13813.</title>
        <authorList>
            <person name="Komaki H."/>
            <person name="Tamura T."/>
        </authorList>
    </citation>
    <scope>NUCLEOTIDE SEQUENCE [LARGE SCALE GENOMIC DNA]</scope>
    <source>
        <strain evidence="3">NBRC 13813</strain>
    </source>
</reference>
<sequence>MGEAGMNLAPRKSRRRPSAVRAVAVSVCAMGALTLTACSGGDGTESAASGATPSVTASGAGGKAGTSASPAAKESSAAPSEAAGSGVESPTGVPAAPIASEPAVAKTTGPASAADEDGADCDHKMPISPDEIAVYRYTPEGGSLSLIVKYGNWGCGTPDSDGAPFETVGKETFVPMDQAAYVTVTNPIVESTENQHIGVQEFLDWLEAHPNSGLVFTYHLGADGAIDRLDEVFTP</sequence>
<evidence type="ECO:0008006" key="4">
    <source>
        <dbReference type="Google" id="ProtNLM"/>
    </source>
</evidence>
<dbReference type="EMBL" id="BNEB01000005">
    <property type="protein sequence ID" value="GHI63304.1"/>
    <property type="molecule type" value="Genomic_DNA"/>
</dbReference>
<keyword evidence="3" id="KW-1185">Reference proteome</keyword>
<gene>
    <name evidence="2" type="ORF">Saso_49540</name>
</gene>
<evidence type="ECO:0000313" key="2">
    <source>
        <dbReference type="EMBL" id="GHI63304.1"/>
    </source>
</evidence>
<evidence type="ECO:0000313" key="3">
    <source>
        <dbReference type="Proteomes" id="UP000649259"/>
    </source>
</evidence>
<feature type="region of interest" description="Disordered" evidence="1">
    <location>
        <begin position="41"/>
        <end position="125"/>
    </location>
</feature>
<name>A0ABQ3S5B3_9ACTN</name>